<sequence length="348" mass="40533">MNQFFKTILRQLYQFWKKFKKESPLFQSLTYSLNNKSSFEKIDQHERMLADSTRMDIYFRAINKYVREGDIVVDLGTGTGILAFFASQCKAKKIYAIDHGNVINYAKKVAEANNLQNIEFIQQHSGHFLPPEKVDVILHEQIGDFLINEDMIRNLLDLKKRLLKPGGIMLPSMFEMYFEPITMVPARNTPFLWEHNFNGIDFSPTKALLNSEDSPLSKPEIYTYIQPGDAESFLAIPTPVAKFDIMQLEDDSFLKKLIFDQRIVKNGKLDGFALYFRIIFDEELLIDNSPFEKPTHWLPSIFRIEPIELKEGDILQVNLNIPTPTNEESWNFNFTRVRIEENSLLTEI</sequence>
<evidence type="ECO:0000256" key="2">
    <source>
        <dbReference type="ARBA" id="ARBA00022679"/>
    </source>
</evidence>
<dbReference type="SUPFAM" id="SSF53335">
    <property type="entry name" value="S-adenosyl-L-methionine-dependent methyltransferases"/>
    <property type="match status" value="1"/>
</dbReference>
<dbReference type="RefSeq" id="WP_213945115.1">
    <property type="nucleotide sequence ID" value="NZ_JAHCMY010000004.1"/>
</dbReference>
<dbReference type="Pfam" id="PF22528">
    <property type="entry name" value="PRMT_C"/>
    <property type="match status" value="1"/>
</dbReference>
<dbReference type="InterPro" id="IPR025799">
    <property type="entry name" value="Arg_MeTrfase"/>
</dbReference>
<keyword evidence="3" id="KW-0949">S-adenosyl-L-methionine</keyword>
<gene>
    <name evidence="5" type="ORF">KI659_09535</name>
</gene>
<name>A0AAP2G490_9BACT</name>
<dbReference type="InterPro" id="IPR055135">
    <property type="entry name" value="PRMT_dom"/>
</dbReference>
<dbReference type="InterPro" id="IPR029063">
    <property type="entry name" value="SAM-dependent_MTases_sf"/>
</dbReference>
<accession>A0AAP2G490</accession>
<dbReference type="PANTHER" id="PTHR11006">
    <property type="entry name" value="PROTEIN ARGININE N-METHYLTRANSFERASE"/>
    <property type="match status" value="1"/>
</dbReference>
<dbReference type="CDD" id="cd02440">
    <property type="entry name" value="AdoMet_MTases"/>
    <property type="match status" value="1"/>
</dbReference>
<proteinExistence type="predicted"/>
<dbReference type="GO" id="GO:0042054">
    <property type="term" value="F:histone methyltransferase activity"/>
    <property type="evidence" value="ECO:0007669"/>
    <property type="project" value="TreeGrafter"/>
</dbReference>
<dbReference type="GO" id="GO:0005840">
    <property type="term" value="C:ribosome"/>
    <property type="evidence" value="ECO:0007669"/>
    <property type="project" value="UniProtKB-KW"/>
</dbReference>
<keyword evidence="1 5" id="KW-0489">Methyltransferase</keyword>
<dbReference type="Pfam" id="PF06325">
    <property type="entry name" value="PrmA"/>
    <property type="match status" value="1"/>
</dbReference>
<feature type="domain" description="Protein arginine N-methyltransferase" evidence="4">
    <location>
        <begin position="198"/>
        <end position="321"/>
    </location>
</feature>
<evidence type="ECO:0000259" key="4">
    <source>
        <dbReference type="Pfam" id="PF22528"/>
    </source>
</evidence>
<evidence type="ECO:0000313" key="6">
    <source>
        <dbReference type="Proteomes" id="UP001319104"/>
    </source>
</evidence>
<protein>
    <submittedName>
        <fullName evidence="5">50S ribosomal protein L11 methyltransferase</fullName>
    </submittedName>
</protein>
<organism evidence="5 6">
    <name type="scientific">Litoribacter ruber</name>
    <dbReference type="NCBI Taxonomy" id="702568"/>
    <lineage>
        <taxon>Bacteria</taxon>
        <taxon>Pseudomonadati</taxon>
        <taxon>Bacteroidota</taxon>
        <taxon>Cytophagia</taxon>
        <taxon>Cytophagales</taxon>
        <taxon>Cyclobacteriaceae</taxon>
        <taxon>Litoribacter</taxon>
    </lineage>
</organism>
<evidence type="ECO:0000256" key="1">
    <source>
        <dbReference type="ARBA" id="ARBA00022603"/>
    </source>
</evidence>
<dbReference type="AlphaFoldDB" id="A0AAP2G490"/>
<dbReference type="GO" id="GO:0016274">
    <property type="term" value="F:protein-arginine N-methyltransferase activity"/>
    <property type="evidence" value="ECO:0007669"/>
    <property type="project" value="InterPro"/>
</dbReference>
<dbReference type="Gene3D" id="3.40.50.150">
    <property type="entry name" value="Vaccinia Virus protein VP39"/>
    <property type="match status" value="1"/>
</dbReference>
<keyword evidence="5" id="KW-0687">Ribonucleoprotein</keyword>
<comment type="caution">
    <text evidence="5">The sequence shown here is derived from an EMBL/GenBank/DDBJ whole genome shotgun (WGS) entry which is preliminary data.</text>
</comment>
<reference evidence="5 6" key="1">
    <citation type="submission" date="2021-05" db="EMBL/GenBank/DDBJ databases">
        <authorList>
            <person name="Zhang Z.D."/>
            <person name="Osman G."/>
        </authorList>
    </citation>
    <scope>NUCLEOTIDE SEQUENCE [LARGE SCALE GENOMIC DNA]</scope>
    <source>
        <strain evidence="5 6">KCTC 32217</strain>
    </source>
</reference>
<evidence type="ECO:0000313" key="5">
    <source>
        <dbReference type="EMBL" id="MBS9524255.1"/>
    </source>
</evidence>
<keyword evidence="2" id="KW-0808">Transferase</keyword>
<dbReference type="PANTHER" id="PTHR11006:SF4">
    <property type="entry name" value="PROTEIN ARGININE N-METHYLTRANSFERASE 7"/>
    <property type="match status" value="1"/>
</dbReference>
<evidence type="ECO:0000256" key="3">
    <source>
        <dbReference type="ARBA" id="ARBA00022691"/>
    </source>
</evidence>
<dbReference type="Gene3D" id="2.70.160.11">
    <property type="entry name" value="Hnrnp arginine n-methyltransferase1"/>
    <property type="match status" value="1"/>
</dbReference>
<dbReference type="EMBL" id="JAHCMY010000004">
    <property type="protein sequence ID" value="MBS9524255.1"/>
    <property type="molecule type" value="Genomic_DNA"/>
</dbReference>
<dbReference type="GO" id="GO:0032259">
    <property type="term" value="P:methylation"/>
    <property type="evidence" value="ECO:0007669"/>
    <property type="project" value="UniProtKB-KW"/>
</dbReference>
<dbReference type="Proteomes" id="UP001319104">
    <property type="component" value="Unassembled WGS sequence"/>
</dbReference>
<keyword evidence="5" id="KW-0689">Ribosomal protein</keyword>
<keyword evidence="6" id="KW-1185">Reference proteome</keyword>
<dbReference type="PROSITE" id="PS51678">
    <property type="entry name" value="SAM_MT_PRMT"/>
    <property type="match status" value="1"/>
</dbReference>